<accession>A0AAV9HQK7</accession>
<dbReference type="AlphaFoldDB" id="A0AAV9HQK7"/>
<dbReference type="Proteomes" id="UP001321749">
    <property type="component" value="Unassembled WGS sequence"/>
</dbReference>
<evidence type="ECO:0000256" key="1">
    <source>
        <dbReference type="SAM" id="MobiDB-lite"/>
    </source>
</evidence>
<evidence type="ECO:0000313" key="3">
    <source>
        <dbReference type="Proteomes" id="UP001321749"/>
    </source>
</evidence>
<keyword evidence="3" id="KW-1185">Reference proteome</keyword>
<gene>
    <name evidence="2" type="ORF">QBC42DRAFT_286646</name>
</gene>
<name>A0AAV9HQK7_9PEZI</name>
<feature type="region of interest" description="Disordered" evidence="1">
    <location>
        <begin position="1"/>
        <end position="40"/>
    </location>
</feature>
<proteinExistence type="predicted"/>
<dbReference type="EMBL" id="MU864974">
    <property type="protein sequence ID" value="KAK4462330.1"/>
    <property type="molecule type" value="Genomic_DNA"/>
</dbReference>
<protein>
    <submittedName>
        <fullName evidence="2">Uncharacterized protein</fullName>
    </submittedName>
</protein>
<evidence type="ECO:0000313" key="2">
    <source>
        <dbReference type="EMBL" id="KAK4462330.1"/>
    </source>
</evidence>
<comment type="caution">
    <text evidence="2">The sequence shown here is derived from an EMBL/GenBank/DDBJ whole genome shotgun (WGS) entry which is preliminary data.</text>
</comment>
<organism evidence="2 3">
    <name type="scientific">Cladorrhinum samala</name>
    <dbReference type="NCBI Taxonomy" id="585594"/>
    <lineage>
        <taxon>Eukaryota</taxon>
        <taxon>Fungi</taxon>
        <taxon>Dikarya</taxon>
        <taxon>Ascomycota</taxon>
        <taxon>Pezizomycotina</taxon>
        <taxon>Sordariomycetes</taxon>
        <taxon>Sordariomycetidae</taxon>
        <taxon>Sordariales</taxon>
        <taxon>Podosporaceae</taxon>
        <taxon>Cladorrhinum</taxon>
    </lineage>
</organism>
<sequence>MPRHKRPIRDESGSDPESDSDSGNSGFPIPRLQPPFYRYPADPAEFEKDVFYDTDEDPGDETATDSCPLGGCLLSTPDGQPLRYNPYILAKMMGNAPDGGDSGGGGIPAAIPQLPGGPGEPAYDAARQAAQQAGAFFFMGLPVEIRQRIMAPDLTFPGVIFRMPHRIRADGPHNLPNNQQFLPFLSLHRINPDRFKWLYVSQAIYFVACRILYPTNIFEVEVSYRTELTCRGGLYFIEIFHADYSPTPPGPPPAPQGPGFRAFYVPPVNWGSR</sequence>
<reference evidence="2" key="1">
    <citation type="journal article" date="2023" name="Mol. Phylogenet. Evol.">
        <title>Genome-scale phylogeny and comparative genomics of the fungal order Sordariales.</title>
        <authorList>
            <person name="Hensen N."/>
            <person name="Bonometti L."/>
            <person name="Westerberg I."/>
            <person name="Brannstrom I.O."/>
            <person name="Guillou S."/>
            <person name="Cros-Aarteil S."/>
            <person name="Calhoun S."/>
            <person name="Haridas S."/>
            <person name="Kuo A."/>
            <person name="Mondo S."/>
            <person name="Pangilinan J."/>
            <person name="Riley R."/>
            <person name="LaButti K."/>
            <person name="Andreopoulos B."/>
            <person name="Lipzen A."/>
            <person name="Chen C."/>
            <person name="Yan M."/>
            <person name="Daum C."/>
            <person name="Ng V."/>
            <person name="Clum A."/>
            <person name="Steindorff A."/>
            <person name="Ohm R.A."/>
            <person name="Martin F."/>
            <person name="Silar P."/>
            <person name="Natvig D.O."/>
            <person name="Lalanne C."/>
            <person name="Gautier V."/>
            <person name="Ament-Velasquez S.L."/>
            <person name="Kruys A."/>
            <person name="Hutchinson M.I."/>
            <person name="Powell A.J."/>
            <person name="Barry K."/>
            <person name="Miller A.N."/>
            <person name="Grigoriev I.V."/>
            <person name="Debuchy R."/>
            <person name="Gladieux P."/>
            <person name="Hiltunen Thoren M."/>
            <person name="Johannesson H."/>
        </authorList>
    </citation>
    <scope>NUCLEOTIDE SEQUENCE</scope>
    <source>
        <strain evidence="2">PSN324</strain>
    </source>
</reference>
<reference evidence="2" key="2">
    <citation type="submission" date="2023-06" db="EMBL/GenBank/DDBJ databases">
        <authorList>
            <consortium name="Lawrence Berkeley National Laboratory"/>
            <person name="Mondo S.J."/>
            <person name="Hensen N."/>
            <person name="Bonometti L."/>
            <person name="Westerberg I."/>
            <person name="Brannstrom I.O."/>
            <person name="Guillou S."/>
            <person name="Cros-Aarteil S."/>
            <person name="Calhoun S."/>
            <person name="Haridas S."/>
            <person name="Kuo A."/>
            <person name="Pangilinan J."/>
            <person name="Riley R."/>
            <person name="Labutti K."/>
            <person name="Andreopoulos B."/>
            <person name="Lipzen A."/>
            <person name="Chen C."/>
            <person name="Yanf M."/>
            <person name="Daum C."/>
            <person name="Ng V."/>
            <person name="Clum A."/>
            <person name="Steindorff A."/>
            <person name="Ohm R."/>
            <person name="Martin F."/>
            <person name="Silar P."/>
            <person name="Natvig D."/>
            <person name="Lalanne C."/>
            <person name="Gautier V."/>
            <person name="Ament-Velasquez S.L."/>
            <person name="Kruys A."/>
            <person name="Hutchinson M.I."/>
            <person name="Powell A.J."/>
            <person name="Barry K."/>
            <person name="Miller A.N."/>
            <person name="Grigoriev I.V."/>
            <person name="Debuchy R."/>
            <person name="Gladieux P."/>
            <person name="Thoren M.H."/>
            <person name="Johannesson H."/>
        </authorList>
    </citation>
    <scope>NUCLEOTIDE SEQUENCE</scope>
    <source>
        <strain evidence="2">PSN324</strain>
    </source>
</reference>